<dbReference type="Proteomes" id="UP000268192">
    <property type="component" value="Chromosome"/>
</dbReference>
<accession>A0A3Q8XPJ8</accession>
<gene>
    <name evidence="1" type="ORF">D5400_05255</name>
</gene>
<evidence type="ECO:0000313" key="2">
    <source>
        <dbReference type="Proteomes" id="UP000268192"/>
    </source>
</evidence>
<dbReference type="OrthoDB" id="8087200at2"/>
<proteinExistence type="predicted"/>
<reference evidence="1 2" key="1">
    <citation type="submission" date="2018-09" db="EMBL/GenBank/DDBJ databases">
        <title>Marinorhizobium profundi gen. nov., sp. nov., isolated from a deep-sea sediment sample from the New Britain Trench and proposal of Marinorhizobiaceae fam. nov. in the order Rhizobiales of the class Alphaproteobacteria.</title>
        <authorList>
            <person name="Cao J."/>
        </authorList>
    </citation>
    <scope>NUCLEOTIDE SEQUENCE [LARGE SCALE GENOMIC DNA]</scope>
    <source>
        <strain evidence="1 2">WS11</strain>
    </source>
</reference>
<dbReference type="AlphaFoldDB" id="A0A3Q8XPJ8"/>
<name>A0A3Q8XPJ8_9HYPH</name>
<dbReference type="EMBL" id="CP032509">
    <property type="protein sequence ID" value="AZN70761.1"/>
    <property type="molecule type" value="Genomic_DNA"/>
</dbReference>
<dbReference type="KEGG" id="abaw:D5400_05255"/>
<evidence type="ECO:0000313" key="1">
    <source>
        <dbReference type="EMBL" id="AZN70761.1"/>
    </source>
</evidence>
<organism evidence="1 2">
    <name type="scientific">Georhizobium profundi</name>
    <dbReference type="NCBI Taxonomy" id="2341112"/>
    <lineage>
        <taxon>Bacteria</taxon>
        <taxon>Pseudomonadati</taxon>
        <taxon>Pseudomonadota</taxon>
        <taxon>Alphaproteobacteria</taxon>
        <taxon>Hyphomicrobiales</taxon>
        <taxon>Rhizobiaceae</taxon>
        <taxon>Georhizobium</taxon>
    </lineage>
</organism>
<keyword evidence="2" id="KW-1185">Reference proteome</keyword>
<sequence length="69" mass="7784">MSLVLLVKETAMADDRNEWTNPQDNDEAEIKYLVENTDLSPLQAKELVAKHGADRDKLLEIARTMQAEG</sequence>
<dbReference type="RefSeq" id="WP_126008346.1">
    <property type="nucleotide sequence ID" value="NZ_CP032509.1"/>
</dbReference>
<protein>
    <recommendedName>
        <fullName evidence="3">DUF3606 domain-containing protein</fullName>
    </recommendedName>
</protein>
<evidence type="ECO:0008006" key="3">
    <source>
        <dbReference type="Google" id="ProtNLM"/>
    </source>
</evidence>